<dbReference type="EMBL" id="LR797342">
    <property type="protein sequence ID" value="CAB4204188.1"/>
    <property type="molecule type" value="Genomic_DNA"/>
</dbReference>
<proteinExistence type="predicted"/>
<organism evidence="1">
    <name type="scientific">uncultured Caudovirales phage</name>
    <dbReference type="NCBI Taxonomy" id="2100421"/>
    <lineage>
        <taxon>Viruses</taxon>
        <taxon>Duplodnaviria</taxon>
        <taxon>Heunggongvirae</taxon>
        <taxon>Uroviricota</taxon>
        <taxon>Caudoviricetes</taxon>
        <taxon>Peduoviridae</taxon>
        <taxon>Maltschvirus</taxon>
        <taxon>Maltschvirus maltsch</taxon>
    </lineage>
</organism>
<dbReference type="EMBL" id="LR798417">
    <property type="protein sequence ID" value="CAB5229726.1"/>
    <property type="molecule type" value="Genomic_DNA"/>
</dbReference>
<reference evidence="1" key="1">
    <citation type="submission" date="2020-05" db="EMBL/GenBank/DDBJ databases">
        <authorList>
            <person name="Chiriac C."/>
            <person name="Salcher M."/>
            <person name="Ghai R."/>
            <person name="Kavagutti S V."/>
        </authorList>
    </citation>
    <scope>NUCLEOTIDE SEQUENCE</scope>
</reference>
<protein>
    <submittedName>
        <fullName evidence="1">Uncharacterized protein</fullName>
    </submittedName>
</protein>
<evidence type="ECO:0000313" key="1">
    <source>
        <dbReference type="EMBL" id="CAB4204188.1"/>
    </source>
</evidence>
<evidence type="ECO:0000313" key="2">
    <source>
        <dbReference type="EMBL" id="CAB5229726.1"/>
    </source>
</evidence>
<name>A0A6J5S6M4_9CAUD</name>
<gene>
    <name evidence="1" type="ORF">UFOVP1389_33</name>
    <name evidence="2" type="ORF">UFOVP1566_15</name>
</gene>
<accession>A0A6J5S6M4</accession>
<sequence>MSNHIDALLTERAGYVNRKLPDRVKAVDAQLRELGYDHKYLTSDVETASIEPSVERSVRAKATRRKTD</sequence>